<dbReference type="OrthoDB" id="25675at2759"/>
<reference evidence="1 2" key="1">
    <citation type="submission" date="2016-11" db="EMBL/GenBank/DDBJ databases">
        <title>The macronuclear genome of Stentor coeruleus: a giant cell with tiny introns.</title>
        <authorList>
            <person name="Slabodnick M."/>
            <person name="Ruby J.G."/>
            <person name="Reiff S.B."/>
            <person name="Swart E.C."/>
            <person name="Gosai S."/>
            <person name="Prabakaran S."/>
            <person name="Witkowska E."/>
            <person name="Larue G.E."/>
            <person name="Fisher S."/>
            <person name="Freeman R.M."/>
            <person name="Gunawardena J."/>
            <person name="Chu W."/>
            <person name="Stover N.A."/>
            <person name="Gregory B.D."/>
            <person name="Nowacki M."/>
            <person name="Derisi J."/>
            <person name="Roy S.W."/>
            <person name="Marshall W.F."/>
            <person name="Sood P."/>
        </authorList>
    </citation>
    <scope>NUCLEOTIDE SEQUENCE [LARGE SCALE GENOMIC DNA]</scope>
    <source>
        <strain evidence="1">WM001</strain>
    </source>
</reference>
<gene>
    <name evidence="1" type="ORF">SteCoe_37806</name>
</gene>
<dbReference type="AlphaFoldDB" id="A0A1R2AME0"/>
<name>A0A1R2AME0_9CILI</name>
<proteinExistence type="predicted"/>
<protein>
    <recommendedName>
        <fullName evidence="3">Anaphase-promoting complex subunit 13</fullName>
    </recommendedName>
</protein>
<accession>A0A1R2AME0</accession>
<organism evidence="1 2">
    <name type="scientific">Stentor coeruleus</name>
    <dbReference type="NCBI Taxonomy" id="5963"/>
    <lineage>
        <taxon>Eukaryota</taxon>
        <taxon>Sar</taxon>
        <taxon>Alveolata</taxon>
        <taxon>Ciliophora</taxon>
        <taxon>Postciliodesmatophora</taxon>
        <taxon>Heterotrichea</taxon>
        <taxon>Heterotrichida</taxon>
        <taxon>Stentoridae</taxon>
        <taxon>Stentor</taxon>
    </lineage>
</organism>
<sequence length="119" mass="13690">MLSGKEYSKVSTGAAKDAYYSFAGHFSARVMRVANLEWRADKLIMPEIPIQQNELPPDENDQNYLRAEDEKVWKDLSVNEMINLSTLTLSERENSEQNDENIHGFFLDNRFFNQGGSII</sequence>
<evidence type="ECO:0000313" key="1">
    <source>
        <dbReference type="EMBL" id="OMJ65676.1"/>
    </source>
</evidence>
<dbReference type="EMBL" id="MPUH01002002">
    <property type="protein sequence ID" value="OMJ65676.1"/>
    <property type="molecule type" value="Genomic_DNA"/>
</dbReference>
<dbReference type="Proteomes" id="UP000187209">
    <property type="component" value="Unassembled WGS sequence"/>
</dbReference>
<evidence type="ECO:0008006" key="3">
    <source>
        <dbReference type="Google" id="ProtNLM"/>
    </source>
</evidence>
<evidence type="ECO:0000313" key="2">
    <source>
        <dbReference type="Proteomes" id="UP000187209"/>
    </source>
</evidence>
<comment type="caution">
    <text evidence="1">The sequence shown here is derived from an EMBL/GenBank/DDBJ whole genome shotgun (WGS) entry which is preliminary data.</text>
</comment>
<keyword evidence="2" id="KW-1185">Reference proteome</keyword>